<protein>
    <recommendedName>
        <fullName evidence="2">UPF0102 protein SAMN02746089_02499</fullName>
    </recommendedName>
</protein>
<keyword evidence="4" id="KW-1185">Reference proteome</keyword>
<dbReference type="NCBIfam" id="NF009150">
    <property type="entry name" value="PRK12497.1-3"/>
    <property type="match status" value="1"/>
</dbReference>
<dbReference type="NCBIfam" id="TIGR00252">
    <property type="entry name" value="YraN family protein"/>
    <property type="match status" value="1"/>
</dbReference>
<dbReference type="InterPro" id="IPR003509">
    <property type="entry name" value="UPF0102_YraN-like"/>
</dbReference>
<dbReference type="AlphaFoldDB" id="A0A1M5E7N4"/>
<evidence type="ECO:0000256" key="2">
    <source>
        <dbReference type="HAMAP-Rule" id="MF_00048"/>
    </source>
</evidence>
<evidence type="ECO:0000256" key="1">
    <source>
        <dbReference type="ARBA" id="ARBA00006738"/>
    </source>
</evidence>
<keyword evidence="3" id="KW-0540">Nuclease</keyword>
<dbReference type="SUPFAM" id="SSF52980">
    <property type="entry name" value="Restriction endonuclease-like"/>
    <property type="match status" value="1"/>
</dbReference>
<dbReference type="Proteomes" id="UP000184088">
    <property type="component" value="Unassembled WGS sequence"/>
</dbReference>
<dbReference type="EMBL" id="FQVH01000042">
    <property type="protein sequence ID" value="SHF75237.1"/>
    <property type="molecule type" value="Genomic_DNA"/>
</dbReference>
<dbReference type="GO" id="GO:0003676">
    <property type="term" value="F:nucleic acid binding"/>
    <property type="evidence" value="ECO:0007669"/>
    <property type="project" value="InterPro"/>
</dbReference>
<dbReference type="Gene3D" id="3.40.1350.10">
    <property type="match status" value="1"/>
</dbReference>
<dbReference type="NCBIfam" id="NF009154">
    <property type="entry name" value="PRK12497.3-3"/>
    <property type="match status" value="1"/>
</dbReference>
<dbReference type="STRING" id="1121256.SAMN02746089_02499"/>
<proteinExistence type="inferred from homology"/>
<sequence>MNNKDLGVLGERIAESYLTQMGYKILERNFRGSRGEIDIIAQDDDVICFIEVKTRTGEVYGTPSESIDIRKMAKISHMAMMYLYKKKLRNKPCRFDVVEIWIDRDTEEVKRINLIKDAFDFV</sequence>
<name>A0A1M5E7N4_9THEO</name>
<dbReference type="Pfam" id="PF02021">
    <property type="entry name" value="UPF0102"/>
    <property type="match status" value="1"/>
</dbReference>
<dbReference type="InterPro" id="IPR011856">
    <property type="entry name" value="tRNA_endonuc-like_dom_sf"/>
</dbReference>
<dbReference type="PANTHER" id="PTHR34039">
    <property type="entry name" value="UPF0102 PROTEIN YRAN"/>
    <property type="match status" value="1"/>
</dbReference>
<dbReference type="HAMAP" id="MF_00048">
    <property type="entry name" value="UPF0102"/>
    <property type="match status" value="1"/>
</dbReference>
<dbReference type="CDD" id="cd20736">
    <property type="entry name" value="PoNe_Nuclease"/>
    <property type="match status" value="1"/>
</dbReference>
<keyword evidence="3" id="KW-0255">Endonuclease</keyword>
<dbReference type="RefSeq" id="WP_073345959.1">
    <property type="nucleotide sequence ID" value="NZ_FQVH01000042.1"/>
</dbReference>
<dbReference type="GO" id="GO:0004519">
    <property type="term" value="F:endonuclease activity"/>
    <property type="evidence" value="ECO:0007669"/>
    <property type="project" value="UniProtKB-KW"/>
</dbReference>
<evidence type="ECO:0000313" key="4">
    <source>
        <dbReference type="Proteomes" id="UP000184088"/>
    </source>
</evidence>
<keyword evidence="3" id="KW-0378">Hydrolase</keyword>
<dbReference type="InterPro" id="IPR011335">
    <property type="entry name" value="Restrct_endonuc-II-like"/>
</dbReference>
<comment type="similarity">
    <text evidence="1 2">Belongs to the UPF0102 family.</text>
</comment>
<organism evidence="3 4">
    <name type="scientific">Caldanaerobius fijiensis DSM 17918</name>
    <dbReference type="NCBI Taxonomy" id="1121256"/>
    <lineage>
        <taxon>Bacteria</taxon>
        <taxon>Bacillati</taxon>
        <taxon>Bacillota</taxon>
        <taxon>Clostridia</taxon>
        <taxon>Thermoanaerobacterales</taxon>
        <taxon>Thermoanaerobacteraceae</taxon>
        <taxon>Caldanaerobius</taxon>
    </lineage>
</organism>
<gene>
    <name evidence="3" type="ORF">SAMN02746089_02499</name>
</gene>
<dbReference type="PANTHER" id="PTHR34039:SF1">
    <property type="entry name" value="UPF0102 PROTEIN YRAN"/>
    <property type="match status" value="1"/>
</dbReference>
<reference evidence="3 4" key="1">
    <citation type="submission" date="2016-11" db="EMBL/GenBank/DDBJ databases">
        <authorList>
            <person name="Jaros S."/>
            <person name="Januszkiewicz K."/>
            <person name="Wedrychowicz H."/>
        </authorList>
    </citation>
    <scope>NUCLEOTIDE SEQUENCE [LARGE SCALE GENOMIC DNA]</scope>
    <source>
        <strain evidence="3 4">DSM 17918</strain>
    </source>
</reference>
<dbReference type="OrthoDB" id="9802516at2"/>
<evidence type="ECO:0000313" key="3">
    <source>
        <dbReference type="EMBL" id="SHF75237.1"/>
    </source>
</evidence>
<accession>A0A1M5E7N4</accession>